<evidence type="ECO:0000313" key="4">
    <source>
        <dbReference type="EMBL" id="TCC48899.1"/>
    </source>
</evidence>
<comment type="caution">
    <text evidence="4">The sequence shown here is derived from an EMBL/GenBank/DDBJ whole genome shotgun (WGS) entry which is preliminary data.</text>
</comment>
<organism evidence="4 5">
    <name type="scientific">Kribbella capetownensis</name>
    <dbReference type="NCBI Taxonomy" id="1572659"/>
    <lineage>
        <taxon>Bacteria</taxon>
        <taxon>Bacillati</taxon>
        <taxon>Actinomycetota</taxon>
        <taxon>Actinomycetes</taxon>
        <taxon>Propionibacteriales</taxon>
        <taxon>Kribbellaceae</taxon>
        <taxon>Kribbella</taxon>
    </lineage>
</organism>
<dbReference type="OrthoDB" id="151099at2"/>
<dbReference type="SMART" id="SM00240">
    <property type="entry name" value="FHA"/>
    <property type="match status" value="1"/>
</dbReference>
<dbReference type="Pfam" id="PF00498">
    <property type="entry name" value="FHA"/>
    <property type="match status" value="1"/>
</dbReference>
<dbReference type="InterPro" id="IPR050923">
    <property type="entry name" value="Cell_Proc_Reg/RNA_Proc"/>
</dbReference>
<proteinExistence type="predicted"/>
<evidence type="ECO:0000256" key="1">
    <source>
        <dbReference type="ARBA" id="ARBA00022553"/>
    </source>
</evidence>
<feature type="transmembrane region" description="Helical" evidence="2">
    <location>
        <begin position="215"/>
        <end position="242"/>
    </location>
</feature>
<evidence type="ECO:0000313" key="5">
    <source>
        <dbReference type="Proteomes" id="UP000293342"/>
    </source>
</evidence>
<keyword evidence="1" id="KW-0597">Phosphoprotein</keyword>
<dbReference type="PANTHER" id="PTHR23308">
    <property type="entry name" value="NUCLEAR INHIBITOR OF PROTEIN PHOSPHATASE-1"/>
    <property type="match status" value="1"/>
</dbReference>
<feature type="domain" description="FHA" evidence="3">
    <location>
        <begin position="43"/>
        <end position="92"/>
    </location>
</feature>
<dbReference type="EMBL" id="SJKD01000004">
    <property type="protein sequence ID" value="TCC48899.1"/>
    <property type="molecule type" value="Genomic_DNA"/>
</dbReference>
<dbReference type="CDD" id="cd00060">
    <property type="entry name" value="FHA"/>
    <property type="match status" value="1"/>
</dbReference>
<dbReference type="InterPro" id="IPR008984">
    <property type="entry name" value="SMAD_FHA_dom_sf"/>
</dbReference>
<dbReference type="AlphaFoldDB" id="A0A4R0JQ28"/>
<accession>A0A4R0JQ28</accession>
<name>A0A4R0JQ28_9ACTN</name>
<dbReference type="PROSITE" id="PS50006">
    <property type="entry name" value="FHA_DOMAIN"/>
    <property type="match status" value="1"/>
</dbReference>
<gene>
    <name evidence="4" type="ORF">E0H75_20235</name>
</gene>
<keyword evidence="2" id="KW-0812">Transmembrane</keyword>
<keyword evidence="5" id="KW-1185">Reference proteome</keyword>
<dbReference type="InterPro" id="IPR000253">
    <property type="entry name" value="FHA_dom"/>
</dbReference>
<evidence type="ECO:0000256" key="2">
    <source>
        <dbReference type="SAM" id="Phobius"/>
    </source>
</evidence>
<dbReference type="SUPFAM" id="SSF49879">
    <property type="entry name" value="SMAD/FHA domain"/>
    <property type="match status" value="1"/>
</dbReference>
<protein>
    <submittedName>
        <fullName evidence="4">FHA domain-containing protein</fullName>
    </submittedName>
</protein>
<dbReference type="Gene3D" id="2.60.200.20">
    <property type="match status" value="1"/>
</dbReference>
<sequence>MRDGFLESGGGALGPSTAGATYLVVESAGSDHGRRISLVGNRLTVGRLPSCDVRFDDIQVSRTHAALWRQGGLDYVEDLGSSGGTYVNDVPIGSPRQLSAGDTVAFAGLRLRYEGDRAPATQQAVRYDIRDQRADSINNVGRDQYNYSQQIIQQRESFFREIAATRTKARWLVWTGVVLFVAGLGIAYAGGYSFFKLIVDTPMDSTGPPDNFGDGFLTTLVGGLINTLGILLIIIGIVLHIVATSRRKRVDRELPPPRPYRGP</sequence>
<feature type="transmembrane region" description="Helical" evidence="2">
    <location>
        <begin position="171"/>
        <end position="195"/>
    </location>
</feature>
<keyword evidence="2" id="KW-1133">Transmembrane helix</keyword>
<keyword evidence="2" id="KW-0472">Membrane</keyword>
<dbReference type="Proteomes" id="UP000293342">
    <property type="component" value="Unassembled WGS sequence"/>
</dbReference>
<reference evidence="4 5" key="1">
    <citation type="submission" date="2019-02" db="EMBL/GenBank/DDBJ databases">
        <title>Kribbella capetownensis sp. nov. and Kribbella speibonae sp. nov., isolated from soil.</title>
        <authorList>
            <person name="Curtis S.M."/>
            <person name="Norton I."/>
            <person name="Everest G.J."/>
            <person name="Meyers P.R."/>
        </authorList>
    </citation>
    <scope>NUCLEOTIDE SEQUENCE [LARGE SCALE GENOMIC DNA]</scope>
    <source>
        <strain evidence="4 5">YM53</strain>
    </source>
</reference>
<evidence type="ECO:0000259" key="3">
    <source>
        <dbReference type="PROSITE" id="PS50006"/>
    </source>
</evidence>